<dbReference type="AlphaFoldDB" id="A0A2K3JSI4"/>
<feature type="non-terminal residue" evidence="1">
    <location>
        <position position="1"/>
    </location>
</feature>
<name>A0A2K3JSI4_TRIPR</name>
<dbReference type="Proteomes" id="UP000236291">
    <property type="component" value="Unassembled WGS sequence"/>
</dbReference>
<evidence type="ECO:0000313" key="2">
    <source>
        <dbReference type="Proteomes" id="UP000236291"/>
    </source>
</evidence>
<accession>A0A2K3JSI4</accession>
<dbReference type="EMBL" id="ASHM01075683">
    <property type="protein sequence ID" value="PNX57003.1"/>
    <property type="molecule type" value="Genomic_DNA"/>
</dbReference>
<gene>
    <name evidence="1" type="ORF">L195_g050176</name>
</gene>
<evidence type="ECO:0000313" key="1">
    <source>
        <dbReference type="EMBL" id="PNX57003.1"/>
    </source>
</evidence>
<organism evidence="1 2">
    <name type="scientific">Trifolium pratense</name>
    <name type="common">Red clover</name>
    <dbReference type="NCBI Taxonomy" id="57577"/>
    <lineage>
        <taxon>Eukaryota</taxon>
        <taxon>Viridiplantae</taxon>
        <taxon>Streptophyta</taxon>
        <taxon>Embryophyta</taxon>
        <taxon>Tracheophyta</taxon>
        <taxon>Spermatophyta</taxon>
        <taxon>Magnoliopsida</taxon>
        <taxon>eudicotyledons</taxon>
        <taxon>Gunneridae</taxon>
        <taxon>Pentapetalae</taxon>
        <taxon>rosids</taxon>
        <taxon>fabids</taxon>
        <taxon>Fabales</taxon>
        <taxon>Fabaceae</taxon>
        <taxon>Papilionoideae</taxon>
        <taxon>50 kb inversion clade</taxon>
        <taxon>NPAAA clade</taxon>
        <taxon>Hologalegina</taxon>
        <taxon>IRL clade</taxon>
        <taxon>Trifolieae</taxon>
        <taxon>Trifolium</taxon>
    </lineage>
</organism>
<proteinExistence type="predicted"/>
<comment type="caution">
    <text evidence="1">The sequence shown here is derived from an EMBL/GenBank/DDBJ whole genome shotgun (WGS) entry which is preliminary data.</text>
</comment>
<protein>
    <submittedName>
        <fullName evidence="1">Uncharacterized protein</fullName>
    </submittedName>
</protein>
<reference evidence="1 2" key="1">
    <citation type="journal article" date="2014" name="Am. J. Bot.">
        <title>Genome assembly and annotation for red clover (Trifolium pratense; Fabaceae).</title>
        <authorList>
            <person name="Istvanek J."/>
            <person name="Jaros M."/>
            <person name="Krenek A."/>
            <person name="Repkova J."/>
        </authorList>
    </citation>
    <scope>NUCLEOTIDE SEQUENCE [LARGE SCALE GENOMIC DNA]</scope>
    <source>
        <strain evidence="2">cv. Tatra</strain>
        <tissue evidence="1">Young leaves</tissue>
    </source>
</reference>
<reference evidence="1 2" key="2">
    <citation type="journal article" date="2017" name="Front. Plant Sci.">
        <title>Gene Classification and Mining of Molecular Markers Useful in Red Clover (Trifolium pratense) Breeding.</title>
        <authorList>
            <person name="Istvanek J."/>
            <person name="Dluhosova J."/>
            <person name="Dluhos P."/>
            <person name="Patkova L."/>
            <person name="Nedelnik J."/>
            <person name="Repkova J."/>
        </authorList>
    </citation>
    <scope>NUCLEOTIDE SEQUENCE [LARGE SCALE GENOMIC DNA]</scope>
    <source>
        <strain evidence="2">cv. Tatra</strain>
        <tissue evidence="1">Young leaves</tissue>
    </source>
</reference>
<sequence>RYGTLMSVGPLKDGIGYGSLMGGVL</sequence>